<sequence length="67" mass="7127">MRFLLALFILLNTVNSCTKFGKTDTAKGRVLNPVTGEGISGMELKLLKSTAGLPGGNKAVKTVDINY</sequence>
<proteinExistence type="predicted"/>
<dbReference type="KEGG" id="fte:Fluta_1642"/>
<protein>
    <submittedName>
        <fullName evidence="1">Uncharacterized protein</fullName>
    </submittedName>
</protein>
<dbReference type="EMBL" id="CP002542">
    <property type="protein sequence ID" value="AEA43634.1"/>
    <property type="molecule type" value="Genomic_DNA"/>
</dbReference>
<dbReference type="AlphaFoldDB" id="F2IG13"/>
<dbReference type="Proteomes" id="UP000007463">
    <property type="component" value="Chromosome"/>
</dbReference>
<evidence type="ECO:0000313" key="2">
    <source>
        <dbReference type="Proteomes" id="UP000007463"/>
    </source>
</evidence>
<reference evidence="2" key="2">
    <citation type="submission" date="2011-02" db="EMBL/GenBank/DDBJ databases">
        <title>The complete genome of Fluviicola taffensis DSM 16823.</title>
        <authorList>
            <consortium name="US DOE Joint Genome Institute (JGI-PGF)"/>
            <person name="Lucas S."/>
            <person name="Copeland A."/>
            <person name="Lapidus A."/>
            <person name="Bruce D."/>
            <person name="Goodwin L."/>
            <person name="Pitluck S."/>
            <person name="Kyrpides N."/>
            <person name="Mavromatis K."/>
            <person name="Ivanova N."/>
            <person name="Mikhailova N."/>
            <person name="Pagani I."/>
            <person name="Chertkov O."/>
            <person name="Detter J.C."/>
            <person name="Han C."/>
            <person name="Tapia R."/>
            <person name="Land M."/>
            <person name="Hauser L."/>
            <person name="Markowitz V."/>
            <person name="Cheng J.-F."/>
            <person name="Hugenholtz P."/>
            <person name="Woyke T."/>
            <person name="Wu D."/>
            <person name="Tindall B."/>
            <person name="Pomrenke H.G."/>
            <person name="Brambilla E."/>
            <person name="Klenk H.-P."/>
            <person name="Eisen J.A."/>
        </authorList>
    </citation>
    <scope>NUCLEOTIDE SEQUENCE [LARGE SCALE GENOMIC DNA]</scope>
    <source>
        <strain evidence="2">DSM 16823 / RW262 / RW262</strain>
    </source>
</reference>
<gene>
    <name evidence="1" type="ordered locus">Fluta_1642</name>
</gene>
<reference evidence="1 2" key="1">
    <citation type="journal article" date="2011" name="Stand. Genomic Sci.">
        <title>Complete genome sequence of the gliding freshwater bacterium Fluviicola taffensis type strain (RW262).</title>
        <authorList>
            <person name="Woyke T."/>
            <person name="Chertkov O."/>
            <person name="Lapidus A."/>
            <person name="Nolan M."/>
            <person name="Lucas S."/>
            <person name="Del Rio T.G."/>
            <person name="Tice H."/>
            <person name="Cheng J.F."/>
            <person name="Tapia R."/>
            <person name="Han C."/>
            <person name="Goodwin L."/>
            <person name="Pitluck S."/>
            <person name="Liolios K."/>
            <person name="Pagani I."/>
            <person name="Ivanova N."/>
            <person name="Huntemann M."/>
            <person name="Mavromatis K."/>
            <person name="Mikhailova N."/>
            <person name="Pati A."/>
            <person name="Chen A."/>
            <person name="Palaniappan K."/>
            <person name="Land M."/>
            <person name="Hauser L."/>
            <person name="Brambilla E.M."/>
            <person name="Rohde M."/>
            <person name="Mwirichia R."/>
            <person name="Sikorski J."/>
            <person name="Tindall B.J."/>
            <person name="Goker M."/>
            <person name="Bristow J."/>
            <person name="Eisen J.A."/>
            <person name="Markowitz V."/>
            <person name="Hugenholtz P."/>
            <person name="Klenk H.P."/>
            <person name="Kyrpides N.C."/>
        </authorList>
    </citation>
    <scope>NUCLEOTIDE SEQUENCE [LARGE SCALE GENOMIC DNA]</scope>
    <source>
        <strain evidence="2">DSM 16823 / RW262 / RW262</strain>
    </source>
</reference>
<organism evidence="1 2">
    <name type="scientific">Fluviicola taffensis (strain DSM 16823 / NCIMB 13979 / RW262)</name>
    <dbReference type="NCBI Taxonomy" id="755732"/>
    <lineage>
        <taxon>Bacteria</taxon>
        <taxon>Pseudomonadati</taxon>
        <taxon>Bacteroidota</taxon>
        <taxon>Flavobacteriia</taxon>
        <taxon>Flavobacteriales</taxon>
        <taxon>Crocinitomicaceae</taxon>
        <taxon>Fluviicola</taxon>
    </lineage>
</organism>
<accession>F2IG13</accession>
<keyword evidence="2" id="KW-1185">Reference proteome</keyword>
<dbReference type="STRING" id="755732.Fluta_1642"/>
<dbReference type="RefSeq" id="WP_013686405.1">
    <property type="nucleotide sequence ID" value="NC_015321.1"/>
</dbReference>
<name>F2IG13_FLUTR</name>
<dbReference type="HOGENOM" id="CLU_2806187_0_0_10"/>
<evidence type="ECO:0000313" key="1">
    <source>
        <dbReference type="EMBL" id="AEA43634.1"/>
    </source>
</evidence>